<evidence type="ECO:0000313" key="3">
    <source>
        <dbReference type="EMBL" id="MWL05371.1"/>
    </source>
</evidence>
<dbReference type="Proteomes" id="UP000430081">
    <property type="component" value="Unassembled WGS sequence"/>
</dbReference>
<evidence type="ECO:0000313" key="6">
    <source>
        <dbReference type="Proteomes" id="UP000186595"/>
    </source>
</evidence>
<evidence type="ECO:0000256" key="1">
    <source>
        <dbReference type="SAM" id="SignalP"/>
    </source>
</evidence>
<evidence type="ECO:0000313" key="9">
    <source>
        <dbReference type="Proteomes" id="UP000462271"/>
    </source>
</evidence>
<accession>A0A0H0ED64</accession>
<keyword evidence="3" id="KW-0012">Acyltransferase</keyword>
<dbReference type="AlphaFoldDB" id="A0A0H0ED64"/>
<gene>
    <name evidence="4" type="ORF">BMT50_02100</name>
    <name evidence="5" type="ORF">FV293_01885</name>
    <name evidence="3" type="ORF">GQM13_18245</name>
    <name evidence="2" type="ORF">GQM21_28005</name>
</gene>
<dbReference type="EMBL" id="VRXD01000002">
    <property type="protein sequence ID" value="TXQ38522.1"/>
    <property type="molecule type" value="Genomic_DNA"/>
</dbReference>
<comment type="caution">
    <text evidence="3">The sequence shown here is derived from an EMBL/GenBank/DDBJ whole genome shotgun (WGS) entry which is preliminary data.</text>
</comment>
<dbReference type="EMBL" id="MPGR01000001">
    <property type="protein sequence ID" value="OKB71639.1"/>
    <property type="molecule type" value="Genomic_DNA"/>
</dbReference>
<reference evidence="8 9" key="3">
    <citation type="submission" date="2019-12" db="EMBL/GenBank/DDBJ databases">
        <title>Enteriobacteria Tanzani isolates_10432.</title>
        <authorList>
            <person name="Subbiah M."/>
            <person name="Call D."/>
        </authorList>
    </citation>
    <scope>NUCLEOTIDE SEQUENCE [LARGE SCALE GENOMIC DNA]</scope>
    <source>
        <strain evidence="3 8">10432wG7</strain>
        <strain evidence="2 9">10432wG8</strain>
    </source>
</reference>
<dbReference type="Proteomes" id="UP000462271">
    <property type="component" value="Unassembled WGS sequence"/>
</dbReference>
<accession>A0A2A2XIM2</accession>
<dbReference type="Proteomes" id="UP000321295">
    <property type="component" value="Unassembled WGS sequence"/>
</dbReference>
<evidence type="ECO:0000313" key="4">
    <source>
        <dbReference type="EMBL" id="OKB71639.1"/>
    </source>
</evidence>
<keyword evidence="3" id="KW-0808">Transferase</keyword>
<dbReference type="EMBL" id="WTMQ01000006">
    <property type="protein sequence ID" value="MWL05371.1"/>
    <property type="molecule type" value="Genomic_DNA"/>
</dbReference>
<dbReference type="PROSITE" id="PS51257">
    <property type="entry name" value="PROKAR_LIPOPROTEIN"/>
    <property type="match status" value="1"/>
</dbReference>
<dbReference type="GO" id="GO:0016746">
    <property type="term" value="F:acyltransferase activity"/>
    <property type="evidence" value="ECO:0007669"/>
    <property type="project" value="UniProtKB-KW"/>
</dbReference>
<proteinExistence type="predicted"/>
<evidence type="ECO:0000313" key="8">
    <source>
        <dbReference type="Proteomes" id="UP000430081"/>
    </source>
</evidence>
<dbReference type="RefSeq" id="WP_000720581.1">
    <property type="nucleotide sequence ID" value="NZ_AP023224.1"/>
</dbReference>
<protein>
    <submittedName>
        <fullName evidence="3">UDP-N-acetylglucosamine acyltransferase</fullName>
    </submittedName>
</protein>
<keyword evidence="1" id="KW-0732">Signal</keyword>
<name>A0A0H0ED64_ECOLX</name>
<evidence type="ECO:0000313" key="5">
    <source>
        <dbReference type="EMBL" id="TXQ38522.1"/>
    </source>
</evidence>
<organism evidence="3 8">
    <name type="scientific">Escherichia coli</name>
    <dbReference type="NCBI Taxonomy" id="562"/>
    <lineage>
        <taxon>Bacteria</taxon>
        <taxon>Pseudomonadati</taxon>
        <taxon>Pseudomonadota</taxon>
        <taxon>Gammaproteobacteria</taxon>
        <taxon>Enterobacterales</taxon>
        <taxon>Enterobacteriaceae</taxon>
        <taxon>Escherichia</taxon>
    </lineage>
</organism>
<dbReference type="Proteomes" id="UP000186595">
    <property type="component" value="Unassembled WGS sequence"/>
</dbReference>
<dbReference type="EMBL" id="WTML01000337">
    <property type="protein sequence ID" value="MWL00917.1"/>
    <property type="molecule type" value="Genomic_DNA"/>
</dbReference>
<feature type="chain" id="PRO_5015039674" evidence="1">
    <location>
        <begin position="19"/>
        <end position="186"/>
    </location>
</feature>
<reference evidence="5 7" key="2">
    <citation type="submission" date="2019-08" db="EMBL/GenBank/DDBJ databases">
        <title>Whole genome analysis of cultivated E. coli strains isolated from CD patients and healthy donors.</title>
        <authorList>
            <person name="Siniagina M.N."/>
            <person name="Markelova M.I."/>
            <person name="Laikov A.V."/>
            <person name="Boulygina E.A."/>
            <person name="Khusnutdinova D.R."/>
            <person name="Kharchenko A."/>
            <person name="Grigoryeva T.V."/>
        </authorList>
    </citation>
    <scope>NUCLEOTIDE SEQUENCE [LARGE SCALE GENOMIC DNA]</scope>
    <source>
        <strain evidence="5 7">1_45_11</strain>
    </source>
</reference>
<evidence type="ECO:0000313" key="2">
    <source>
        <dbReference type="EMBL" id="MWL00917.1"/>
    </source>
</evidence>
<feature type="signal peptide" evidence="1">
    <location>
        <begin position="1"/>
        <end position="18"/>
    </location>
</feature>
<sequence length="186" mass="20302">MKKIILLAMIIGSLTGCASVPPLNFSTPNVGVSQKKIDAEIKSLTVSLARPDEQKGDITAGMEAITPIWRESLQEALDRMTIFRDSSPNTVSLNVKVLALDVPAFGVSMTTKAIARYEIINRANGDIIYTQDIESTGTVPASYAFYGIVRARESVNRAVQNNITQFLQALESVDLSRPMFPVRVAK</sequence>
<reference evidence="4 6" key="1">
    <citation type="submission" date="2016-11" db="EMBL/GenBank/DDBJ databases">
        <title>Draft genome sequences of five Shigatoxin-producing Escherichia coli isolates harboring the new recently described Subtilase cytotoxin allelic variant subAB2-3.</title>
        <authorList>
            <person name="Tasara T."/>
            <person name="Fierz L."/>
            <person name="Klumpp J."/>
            <person name="Schmidt H."/>
            <person name="Stephan R."/>
        </authorList>
    </citation>
    <scope>NUCLEOTIDE SEQUENCE [LARGE SCALE GENOMIC DNA]</scope>
    <source>
        <strain evidence="4 6">453</strain>
    </source>
</reference>
<evidence type="ECO:0000313" key="7">
    <source>
        <dbReference type="Proteomes" id="UP000321295"/>
    </source>
</evidence>